<dbReference type="EMBL" id="JAUFQU010000001">
    <property type="protein sequence ID" value="MDN3705577.1"/>
    <property type="molecule type" value="Genomic_DNA"/>
</dbReference>
<dbReference type="RefSeq" id="WP_290361741.1">
    <property type="nucleotide sequence ID" value="NZ_JAUFQU010000001.1"/>
</dbReference>
<feature type="signal peptide" evidence="1">
    <location>
        <begin position="1"/>
        <end position="20"/>
    </location>
</feature>
<dbReference type="Proteomes" id="UP001242368">
    <property type="component" value="Unassembled WGS sequence"/>
</dbReference>
<sequence>MKKILYTAAFLIGGLANMNAVPLIVNNLSNGSTYAYDAHFYLGVRLPSQTCSQDTAIYYVVTAGSSQSFVGNTPWINPWIPGNDSCIQGFLGVNCAAPAIDVVWSGMRFYLEPYSATFPMNNSISGIDKSLHCHPDHPNLTYTALGYEISNPLGTGQTKLSFLDLGVMQQYVFQ</sequence>
<proteinExistence type="predicted"/>
<evidence type="ECO:0000256" key="1">
    <source>
        <dbReference type="SAM" id="SignalP"/>
    </source>
</evidence>
<gene>
    <name evidence="2" type="ORF">QW060_00295</name>
</gene>
<keyword evidence="3" id="KW-1185">Reference proteome</keyword>
<accession>A0ABT8CQS4</accession>
<comment type="caution">
    <text evidence="2">The sequence shown here is derived from an EMBL/GenBank/DDBJ whole genome shotgun (WGS) entry which is preliminary data.</text>
</comment>
<keyword evidence="1" id="KW-0732">Signal</keyword>
<protein>
    <submittedName>
        <fullName evidence="2">Uncharacterized protein</fullName>
    </submittedName>
</protein>
<name>A0ABT8CQS4_9FLAO</name>
<reference evidence="3" key="1">
    <citation type="journal article" date="2019" name="Int. J. Syst. Evol. Microbiol.">
        <title>The Global Catalogue of Microorganisms (GCM) 10K type strain sequencing project: providing services to taxonomists for standard genome sequencing and annotation.</title>
        <authorList>
            <consortium name="The Broad Institute Genomics Platform"/>
            <consortium name="The Broad Institute Genome Sequencing Center for Infectious Disease"/>
            <person name="Wu L."/>
            <person name="Ma J."/>
        </authorList>
    </citation>
    <scope>NUCLEOTIDE SEQUENCE [LARGE SCALE GENOMIC DNA]</scope>
    <source>
        <strain evidence="3">CECT 7184</strain>
    </source>
</reference>
<feature type="chain" id="PRO_5045644634" evidence="1">
    <location>
        <begin position="21"/>
        <end position="174"/>
    </location>
</feature>
<evidence type="ECO:0000313" key="3">
    <source>
        <dbReference type="Proteomes" id="UP001242368"/>
    </source>
</evidence>
<evidence type="ECO:0000313" key="2">
    <source>
        <dbReference type="EMBL" id="MDN3705577.1"/>
    </source>
</evidence>
<organism evidence="2 3">
    <name type="scientific">Paenimyroides ceti</name>
    <dbReference type="NCBI Taxonomy" id="395087"/>
    <lineage>
        <taxon>Bacteria</taxon>
        <taxon>Pseudomonadati</taxon>
        <taxon>Bacteroidota</taxon>
        <taxon>Flavobacteriia</taxon>
        <taxon>Flavobacteriales</taxon>
        <taxon>Flavobacteriaceae</taxon>
        <taxon>Paenimyroides</taxon>
    </lineage>
</organism>